<dbReference type="VEuPathDB" id="VectorBase:LDEU000365"/>
<dbReference type="GO" id="GO:0004089">
    <property type="term" value="F:carbonate dehydratase activity"/>
    <property type="evidence" value="ECO:0007669"/>
    <property type="project" value="InterPro"/>
</dbReference>
<dbReference type="InterPro" id="IPR036398">
    <property type="entry name" value="CA_dom_sf"/>
</dbReference>
<evidence type="ECO:0000313" key="4">
    <source>
        <dbReference type="Proteomes" id="UP000288716"/>
    </source>
</evidence>
<keyword evidence="4" id="KW-1185">Reference proteome</keyword>
<comment type="similarity">
    <text evidence="1">Belongs to the alpha-carbonic anhydrase family.</text>
</comment>
<dbReference type="Gene3D" id="3.10.200.10">
    <property type="entry name" value="Alpha carbonic anhydrase"/>
    <property type="match status" value="1"/>
</dbReference>
<dbReference type="GO" id="GO:0006730">
    <property type="term" value="P:one-carbon metabolic process"/>
    <property type="evidence" value="ECO:0007669"/>
    <property type="project" value="TreeGrafter"/>
</dbReference>
<dbReference type="EMBL" id="NCKV01000090">
    <property type="protein sequence ID" value="RWS31677.1"/>
    <property type="molecule type" value="Genomic_DNA"/>
</dbReference>
<dbReference type="Proteomes" id="UP000288716">
    <property type="component" value="Unassembled WGS sequence"/>
</dbReference>
<dbReference type="STRING" id="299467.A0A443SVZ0"/>
<dbReference type="OrthoDB" id="5978072at2759"/>
<comment type="caution">
    <text evidence="3">The sequence shown here is derived from an EMBL/GenBank/DDBJ whole genome shotgun (WGS) entry which is preliminary data.</text>
</comment>
<feature type="domain" description="Alpha-carbonic anhydrase" evidence="2">
    <location>
        <begin position="4"/>
        <end position="175"/>
    </location>
</feature>
<protein>
    <submittedName>
        <fullName evidence="3">Carbonic anhydrase-related protein 10-like protein</fullName>
    </submittedName>
</protein>
<dbReference type="InterPro" id="IPR023561">
    <property type="entry name" value="Carbonic_anhydrase_a-class"/>
</dbReference>
<dbReference type="PROSITE" id="PS51144">
    <property type="entry name" value="ALPHA_CA_2"/>
    <property type="match status" value="1"/>
</dbReference>
<dbReference type="InterPro" id="IPR001148">
    <property type="entry name" value="CA_dom"/>
</dbReference>
<dbReference type="PANTHER" id="PTHR18952">
    <property type="entry name" value="CARBONIC ANHYDRASE"/>
    <property type="match status" value="1"/>
</dbReference>
<dbReference type="AlphaFoldDB" id="A0A443SVZ0"/>
<proteinExistence type="inferred from homology"/>
<sequence>MLIIQLKKNEKILVTKRPDFWGLLNPEWSLCNKGRRQSPIDIKPQLLLYDPFLRPVHMDKHKVNGKLENNGHSVVFRITETERSNEGSTVTNQNQNISARQTTRMQIDGGPLSYSYRFESIHLHFGRSDTSGSEHTLNGVSFPAEVRRSCTDMCLSVYREEQSDIYLLLNTIDDN</sequence>
<organism evidence="3 4">
    <name type="scientific">Leptotrombidium deliense</name>
    <dbReference type="NCBI Taxonomy" id="299467"/>
    <lineage>
        <taxon>Eukaryota</taxon>
        <taxon>Metazoa</taxon>
        <taxon>Ecdysozoa</taxon>
        <taxon>Arthropoda</taxon>
        <taxon>Chelicerata</taxon>
        <taxon>Arachnida</taxon>
        <taxon>Acari</taxon>
        <taxon>Acariformes</taxon>
        <taxon>Trombidiformes</taxon>
        <taxon>Prostigmata</taxon>
        <taxon>Anystina</taxon>
        <taxon>Parasitengona</taxon>
        <taxon>Trombiculoidea</taxon>
        <taxon>Trombiculidae</taxon>
        <taxon>Leptotrombidium</taxon>
    </lineage>
</organism>
<reference evidence="3 4" key="1">
    <citation type="journal article" date="2018" name="Gigascience">
        <title>Genomes of trombidid mites reveal novel predicted allergens and laterally-transferred genes associated with secondary metabolism.</title>
        <authorList>
            <person name="Dong X."/>
            <person name="Chaisiri K."/>
            <person name="Xia D."/>
            <person name="Armstrong S.D."/>
            <person name="Fang Y."/>
            <person name="Donnelly M.J."/>
            <person name="Kadowaki T."/>
            <person name="McGarry J.W."/>
            <person name="Darby A.C."/>
            <person name="Makepeace B.L."/>
        </authorList>
    </citation>
    <scope>NUCLEOTIDE SEQUENCE [LARGE SCALE GENOMIC DNA]</scope>
    <source>
        <strain evidence="3">UoL-UT</strain>
    </source>
</reference>
<dbReference type="Pfam" id="PF00194">
    <property type="entry name" value="Carb_anhydrase"/>
    <property type="match status" value="1"/>
</dbReference>
<evidence type="ECO:0000259" key="2">
    <source>
        <dbReference type="PROSITE" id="PS51144"/>
    </source>
</evidence>
<gene>
    <name evidence="3" type="ORF">B4U80_05782</name>
</gene>
<accession>A0A443SVZ0</accession>
<evidence type="ECO:0000256" key="1">
    <source>
        <dbReference type="ARBA" id="ARBA00010718"/>
    </source>
</evidence>
<dbReference type="GO" id="GO:0008270">
    <property type="term" value="F:zinc ion binding"/>
    <property type="evidence" value="ECO:0007669"/>
    <property type="project" value="InterPro"/>
</dbReference>
<evidence type="ECO:0000313" key="3">
    <source>
        <dbReference type="EMBL" id="RWS31677.1"/>
    </source>
</evidence>
<dbReference type="PANTHER" id="PTHR18952:SF208">
    <property type="entry name" value="CARBONIC ANHYDRASE XA-RELATED"/>
    <property type="match status" value="1"/>
</dbReference>
<name>A0A443SVZ0_9ACAR</name>
<dbReference type="SMART" id="SM01057">
    <property type="entry name" value="Carb_anhydrase"/>
    <property type="match status" value="1"/>
</dbReference>
<dbReference type="SUPFAM" id="SSF51069">
    <property type="entry name" value="Carbonic anhydrase"/>
    <property type="match status" value="1"/>
</dbReference>